<feature type="transmembrane region" description="Helical" evidence="8">
    <location>
        <begin position="179"/>
        <end position="199"/>
    </location>
</feature>
<comment type="caution">
    <text evidence="10">The sequence shown here is derived from an EMBL/GenBank/DDBJ whole genome shotgun (WGS) entry which is preliminary data.</text>
</comment>
<evidence type="ECO:0000256" key="6">
    <source>
        <dbReference type="NCBIfam" id="TIGR04060"/>
    </source>
</evidence>
<dbReference type="Pfam" id="PF01226">
    <property type="entry name" value="Form_Nir_trans"/>
    <property type="match status" value="1"/>
</dbReference>
<feature type="transmembrane region" description="Helical" evidence="8">
    <location>
        <begin position="274"/>
        <end position="297"/>
    </location>
</feature>
<dbReference type="PANTHER" id="PTHR30520">
    <property type="entry name" value="FORMATE TRANSPORTER-RELATED"/>
    <property type="match status" value="1"/>
</dbReference>
<dbReference type="Pfam" id="PF00571">
    <property type="entry name" value="CBS"/>
    <property type="match status" value="2"/>
</dbReference>
<dbReference type="NCBIfam" id="TIGR04060">
    <property type="entry name" value="formate_focA"/>
    <property type="match status" value="1"/>
</dbReference>
<evidence type="ECO:0000313" key="11">
    <source>
        <dbReference type="Proteomes" id="UP001310248"/>
    </source>
</evidence>
<reference evidence="10 11" key="2">
    <citation type="submission" date="2023-12" db="EMBL/GenBank/DDBJ databases">
        <authorList>
            <consortium name="Cladostephus spongiosus"/>
            <person name="Lorente B."/>
            <person name="Cabral C."/>
            <person name="Frias J."/>
            <person name="Faria J."/>
            <person name="Toubarro D."/>
        </authorList>
    </citation>
    <scope>NUCLEOTIDE SEQUENCE [LARGE SCALE GENOMIC DNA]</scope>
    <source>
        <strain evidence="10 11">ZMCS4</strain>
    </source>
</reference>
<evidence type="ECO:0000256" key="5">
    <source>
        <dbReference type="ARBA" id="ARBA00049660"/>
    </source>
</evidence>
<protein>
    <recommendedName>
        <fullName evidence="6">Formate transporter FocA</fullName>
    </recommendedName>
</protein>
<feature type="domain" description="CBS" evidence="9">
    <location>
        <begin position="338"/>
        <end position="397"/>
    </location>
</feature>
<evidence type="ECO:0000313" key="10">
    <source>
        <dbReference type="EMBL" id="MEE1675256.1"/>
    </source>
</evidence>
<evidence type="ECO:0000256" key="8">
    <source>
        <dbReference type="SAM" id="Phobius"/>
    </source>
</evidence>
<dbReference type="NCBIfam" id="TIGR00790">
    <property type="entry name" value="fnt"/>
    <property type="match status" value="1"/>
</dbReference>
<feature type="transmembrane region" description="Helical" evidence="8">
    <location>
        <begin position="54"/>
        <end position="72"/>
    </location>
</feature>
<dbReference type="Gene3D" id="1.20.1080.10">
    <property type="entry name" value="Glycerol uptake facilitator protein"/>
    <property type="match status" value="1"/>
</dbReference>
<keyword evidence="3 8" id="KW-1133">Transmembrane helix</keyword>
<name>A0ABU7G7F3_9ALTE</name>
<reference evidence="11" key="1">
    <citation type="submission" date="2023-07" db="EMBL/GenBank/DDBJ databases">
        <title>Draft genome sequence of Agarivorans aestuarii strain ZMCS4, a CAZymes producing bacteria isolated from the marine brown algae Clodostephus spongiosus.</title>
        <authorList>
            <person name="Lorente B."/>
            <person name="Cabral C."/>
            <person name="Frias J."/>
            <person name="Faria J."/>
            <person name="Toubarro D."/>
        </authorList>
    </citation>
    <scope>NUCLEOTIDE SEQUENCE [LARGE SCALE GENOMIC DNA]</scope>
    <source>
        <strain evidence="11">ZMCS4</strain>
    </source>
</reference>
<dbReference type="PROSITE" id="PS51371">
    <property type="entry name" value="CBS"/>
    <property type="match status" value="2"/>
</dbReference>
<dbReference type="PANTHER" id="PTHR30520:SF6">
    <property type="entry name" value="FORMATE_NITRATE FAMILY TRANSPORTER (EUROFUNG)"/>
    <property type="match status" value="1"/>
</dbReference>
<feature type="transmembrane region" description="Helical" evidence="8">
    <location>
        <begin position="137"/>
        <end position="159"/>
    </location>
</feature>
<evidence type="ECO:0000256" key="3">
    <source>
        <dbReference type="ARBA" id="ARBA00022989"/>
    </source>
</evidence>
<dbReference type="SMART" id="SM00116">
    <property type="entry name" value="CBS"/>
    <property type="match status" value="2"/>
</dbReference>
<evidence type="ECO:0000256" key="7">
    <source>
        <dbReference type="PROSITE-ProRule" id="PRU00703"/>
    </source>
</evidence>
<keyword evidence="7" id="KW-0129">CBS domain</keyword>
<evidence type="ECO:0000259" key="9">
    <source>
        <dbReference type="PROSITE" id="PS51371"/>
    </source>
</evidence>
<dbReference type="InterPro" id="IPR000644">
    <property type="entry name" value="CBS_dom"/>
</dbReference>
<proteinExistence type="inferred from homology"/>
<keyword evidence="2 8" id="KW-0812">Transmembrane</keyword>
<dbReference type="InterPro" id="IPR046342">
    <property type="entry name" value="CBS_dom_sf"/>
</dbReference>
<feature type="transmembrane region" description="Helical" evidence="8">
    <location>
        <begin position="92"/>
        <end position="117"/>
    </location>
</feature>
<dbReference type="InterPro" id="IPR023999">
    <property type="entry name" value="Formate_transptr_FocA"/>
</dbReference>
<dbReference type="RefSeq" id="WP_329776200.1">
    <property type="nucleotide sequence ID" value="NZ_JAYDYW010000012.1"/>
</dbReference>
<evidence type="ECO:0000256" key="4">
    <source>
        <dbReference type="ARBA" id="ARBA00023136"/>
    </source>
</evidence>
<dbReference type="PROSITE" id="PS01006">
    <property type="entry name" value="FORMATE_NITRITE_TP_2"/>
    <property type="match status" value="1"/>
</dbReference>
<dbReference type="InterPro" id="IPR000292">
    <property type="entry name" value="For/NO2_transpt"/>
</dbReference>
<dbReference type="Gene3D" id="3.10.580.10">
    <property type="entry name" value="CBS-domain"/>
    <property type="match status" value="1"/>
</dbReference>
<feature type="domain" description="CBS" evidence="9">
    <location>
        <begin position="405"/>
        <end position="493"/>
    </location>
</feature>
<dbReference type="EMBL" id="JAYDYW010000012">
    <property type="protein sequence ID" value="MEE1675256.1"/>
    <property type="molecule type" value="Genomic_DNA"/>
</dbReference>
<keyword evidence="4 8" id="KW-0472">Membrane</keyword>
<evidence type="ECO:0000256" key="2">
    <source>
        <dbReference type="ARBA" id="ARBA00022692"/>
    </source>
</evidence>
<comment type="subcellular location">
    <subcellularLocation>
        <location evidence="1">Membrane</location>
        <topology evidence="1">Multi-pass membrane protein</topology>
    </subcellularLocation>
</comment>
<keyword evidence="11" id="KW-1185">Reference proteome</keyword>
<dbReference type="InterPro" id="IPR023271">
    <property type="entry name" value="Aquaporin-like"/>
</dbReference>
<sequence>MNHIQVERLPTPKVVSSETPKESVSFAALSPDQMTQYAEQYAYKKATNTTAKTLSLALSAGVFIGLAFVFYITVTTGSAGVGWGVSRLLGGLAFSLGLVMLVVCGGELFTSSVLSIIPRANGQLNTRAMLANWSKVYLGNFVGALLLVLVVSGAKLYQLDHGQWGLNALSIAQHKLEHGFMQAVMLGMLCNLLVCLAVWMTFSAKTSAAKAALVILPVAMFVSTGFEHVVANMFMVPLGIAIKTWAEPSFWTQIGVQASAFEHLTWANFASHNLLPVTIGNIIGGAVIVGLGYWSVYSRGSQLEPVRPKFSVLSNQYSGPVGEPTMQNLKTITVADIMSPADNALSPDMTIASACDALLAQDLSGAVVVNENNELQGFVSELEILRKLWLEDYSKPSTTTVASIMQKDIMTVAPNHNLLKLAEYMSVDVAQVYPVSESGVLLSSTHQPLEERLRNSSVYRPKVFPVVDGGKLVGVVTRHQVLKALRPALGAPVKLEETKAEVAESVA</sequence>
<feature type="transmembrane region" description="Helical" evidence="8">
    <location>
        <begin position="211"/>
        <end position="231"/>
    </location>
</feature>
<comment type="similarity">
    <text evidence="5">Belongs to the FNT transporter (TC 1.A.16) family.</text>
</comment>
<dbReference type="PROSITE" id="PS01005">
    <property type="entry name" value="FORMATE_NITRITE_TP_1"/>
    <property type="match status" value="1"/>
</dbReference>
<gene>
    <name evidence="10" type="primary">focA</name>
    <name evidence="10" type="ORF">SNR37_000581</name>
</gene>
<dbReference type="Proteomes" id="UP001310248">
    <property type="component" value="Unassembled WGS sequence"/>
</dbReference>
<evidence type="ECO:0000256" key="1">
    <source>
        <dbReference type="ARBA" id="ARBA00004141"/>
    </source>
</evidence>
<accession>A0ABU7G7F3</accession>
<dbReference type="InterPro" id="IPR024002">
    <property type="entry name" value="For/NO2_transpt_CS"/>
</dbReference>
<organism evidence="10 11">
    <name type="scientific">Agarivorans aestuarii</name>
    <dbReference type="NCBI Taxonomy" id="1563703"/>
    <lineage>
        <taxon>Bacteria</taxon>
        <taxon>Pseudomonadati</taxon>
        <taxon>Pseudomonadota</taxon>
        <taxon>Gammaproteobacteria</taxon>
        <taxon>Alteromonadales</taxon>
        <taxon>Alteromonadaceae</taxon>
        <taxon>Agarivorans</taxon>
    </lineage>
</organism>
<dbReference type="SUPFAM" id="SSF54631">
    <property type="entry name" value="CBS-domain pair"/>
    <property type="match status" value="1"/>
</dbReference>